<dbReference type="InterPro" id="IPR041633">
    <property type="entry name" value="Polbeta"/>
</dbReference>
<dbReference type="Proteomes" id="UP000244441">
    <property type="component" value="Chromosome"/>
</dbReference>
<accession>A0A2S0VMS6</accession>
<evidence type="ECO:0000313" key="2">
    <source>
        <dbReference type="EMBL" id="AWB65400.1"/>
    </source>
</evidence>
<name>A0A2S0VMS6_9ALTE</name>
<dbReference type="Gene3D" id="3.30.460.10">
    <property type="entry name" value="Beta Polymerase, domain 2"/>
    <property type="match status" value="1"/>
</dbReference>
<dbReference type="EMBL" id="CP026604">
    <property type="protein sequence ID" value="AWB65400.1"/>
    <property type="molecule type" value="Genomic_DNA"/>
</dbReference>
<evidence type="ECO:0000313" key="3">
    <source>
        <dbReference type="Proteomes" id="UP000244441"/>
    </source>
</evidence>
<dbReference type="Pfam" id="PF18765">
    <property type="entry name" value="Polbeta"/>
    <property type="match status" value="1"/>
</dbReference>
<protein>
    <recommendedName>
        <fullName evidence="1">Polymerase beta nucleotidyltransferase domain-containing protein</fullName>
    </recommendedName>
</protein>
<organism evidence="2 3">
    <name type="scientific">Saccharobesus litoralis</name>
    <dbReference type="NCBI Taxonomy" id="2172099"/>
    <lineage>
        <taxon>Bacteria</taxon>
        <taxon>Pseudomonadati</taxon>
        <taxon>Pseudomonadota</taxon>
        <taxon>Gammaproteobacteria</taxon>
        <taxon>Alteromonadales</taxon>
        <taxon>Alteromonadaceae</taxon>
        <taxon>Saccharobesus</taxon>
    </lineage>
</organism>
<proteinExistence type="predicted"/>
<reference evidence="2 3" key="1">
    <citation type="submission" date="2018-01" db="EMBL/GenBank/DDBJ databases">
        <title>Genome sequence of a Cantenovulum-like bacteria.</title>
        <authorList>
            <person name="Tan W.R."/>
            <person name="Lau N.-S."/>
            <person name="Go F."/>
            <person name="Amirul A.-A.A."/>
        </authorList>
    </citation>
    <scope>NUCLEOTIDE SEQUENCE [LARGE SCALE GENOMIC DNA]</scope>
    <source>
        <strain evidence="2 3">CCB-QB4</strain>
    </source>
</reference>
<dbReference type="AlphaFoldDB" id="A0A2S0VMS6"/>
<feature type="domain" description="Polymerase beta nucleotidyltransferase" evidence="1">
    <location>
        <begin position="5"/>
        <end position="57"/>
    </location>
</feature>
<sequence length="81" mass="9169">MKVIKVVSIYLFGSLVKLNKIPSDIDIAVISKNIFKLATHLKTIFEKLKIPFSIKLDAYNAPLLYSNIKSSCTTPWLDMQP</sequence>
<dbReference type="InterPro" id="IPR043519">
    <property type="entry name" value="NT_sf"/>
</dbReference>
<keyword evidence="3" id="KW-1185">Reference proteome</keyword>
<dbReference type="SUPFAM" id="SSF81301">
    <property type="entry name" value="Nucleotidyltransferase"/>
    <property type="match status" value="1"/>
</dbReference>
<evidence type="ECO:0000259" key="1">
    <source>
        <dbReference type="Pfam" id="PF18765"/>
    </source>
</evidence>
<dbReference type="CDD" id="cd05403">
    <property type="entry name" value="NT_KNTase_like"/>
    <property type="match status" value="1"/>
</dbReference>
<dbReference type="KEGG" id="cate:C2869_02630"/>
<gene>
    <name evidence="2" type="ORF">C2869_02630</name>
</gene>